<dbReference type="InterPro" id="IPR001048">
    <property type="entry name" value="Asp/Glu/Uridylate_kinase"/>
</dbReference>
<feature type="binding site" evidence="9">
    <location>
        <position position="95"/>
    </location>
    <ligand>
        <name>substrate</name>
    </ligand>
</feature>
<dbReference type="GO" id="GO:0003991">
    <property type="term" value="F:acetylglutamate kinase activity"/>
    <property type="evidence" value="ECO:0007669"/>
    <property type="project" value="UniProtKB-UniRule"/>
</dbReference>
<accession>A0A6H1Q279</accession>
<dbReference type="PIRSF" id="PIRSF000728">
    <property type="entry name" value="NAGK"/>
    <property type="match status" value="1"/>
</dbReference>
<sequence>MSSLKEEELKNILPKDGPTVKEVKKYLEKYNDEFIVIKCGGSVLVDSKLFKIFIEDVAVLKKLGFNPIVIHGGGKRINNKLGELNIKSDFINGLRVTDKNTINIVEDVLIEFNKEIVNALTDQSCETRRITSKEYNIITVKPESDKLGFVGTPTHIKTNVLKEIIKVNEVPVVAPLGLDENNQTFNINADTVAGSVAKELKARRLMIISDVEGVLDSEKKLIPEINSKKANELIDQEVISGGMIPKIKNCLDVASNGVKAVVIIDGRKNHSLLFELLSDKGSGTLIRE</sequence>
<evidence type="ECO:0000256" key="3">
    <source>
        <dbReference type="ARBA" id="ARBA00022605"/>
    </source>
</evidence>
<dbReference type="InterPro" id="IPR004662">
    <property type="entry name" value="AcgluKinase_fam"/>
</dbReference>
<feature type="site" description="Transition state stabilizer" evidence="9">
    <location>
        <position position="38"/>
    </location>
</feature>
<dbReference type="PRINTS" id="PR00474">
    <property type="entry name" value="GLU5KINASE"/>
</dbReference>
<dbReference type="PANTHER" id="PTHR23342">
    <property type="entry name" value="N-ACETYLGLUTAMATE SYNTHASE"/>
    <property type="match status" value="1"/>
</dbReference>
<comment type="function">
    <text evidence="9">Catalyzes the ATP-dependent phosphorylation of N-acetyl-L-glutamate.</text>
</comment>
<keyword evidence="3 9" id="KW-0028">Amino-acid biosynthesis</keyword>
<name>A0A6H1Q279_9PROT</name>
<dbReference type="NCBIfam" id="TIGR00761">
    <property type="entry name" value="argB"/>
    <property type="match status" value="1"/>
</dbReference>
<dbReference type="SUPFAM" id="SSF53633">
    <property type="entry name" value="Carbamate kinase-like"/>
    <property type="match status" value="1"/>
</dbReference>
<evidence type="ECO:0000313" key="12">
    <source>
        <dbReference type="Proteomes" id="UP000501094"/>
    </source>
</evidence>
<gene>
    <name evidence="9 11" type="primary">argB</name>
    <name evidence="11" type="ORF">E5R92_03955</name>
</gene>
<keyword evidence="9" id="KW-0963">Cytoplasm</keyword>
<comment type="pathway">
    <text evidence="1 9">Amino-acid biosynthesis; L-arginine biosynthesis; N(2)-acetyl-L-ornithine from L-glutamate: step 2/4.</text>
</comment>
<evidence type="ECO:0000256" key="5">
    <source>
        <dbReference type="ARBA" id="ARBA00022741"/>
    </source>
</evidence>
<dbReference type="EC" id="2.7.2.8" evidence="9"/>
<comment type="subcellular location">
    <subcellularLocation>
        <location evidence="9">Cytoplasm</location>
    </subcellularLocation>
</comment>
<keyword evidence="12" id="KW-1185">Reference proteome</keyword>
<dbReference type="KEGG" id="peg:E5R92_03955"/>
<keyword evidence="5 9" id="KW-0547">Nucleotide-binding</keyword>
<dbReference type="Gene3D" id="3.40.1160.10">
    <property type="entry name" value="Acetylglutamate kinase-like"/>
    <property type="match status" value="1"/>
</dbReference>
<comment type="catalytic activity">
    <reaction evidence="8 9">
        <text>N-acetyl-L-glutamate + ATP = N-acetyl-L-glutamyl 5-phosphate + ADP</text>
        <dbReference type="Rhea" id="RHEA:14629"/>
        <dbReference type="ChEBI" id="CHEBI:30616"/>
        <dbReference type="ChEBI" id="CHEBI:44337"/>
        <dbReference type="ChEBI" id="CHEBI:57936"/>
        <dbReference type="ChEBI" id="CHEBI:456216"/>
        <dbReference type="EC" id="2.7.2.8"/>
    </reaction>
</comment>
<dbReference type="GO" id="GO:0005524">
    <property type="term" value="F:ATP binding"/>
    <property type="evidence" value="ECO:0007669"/>
    <property type="project" value="UniProtKB-UniRule"/>
</dbReference>
<dbReference type="Proteomes" id="UP000501094">
    <property type="component" value="Chromosome"/>
</dbReference>
<dbReference type="Pfam" id="PF00696">
    <property type="entry name" value="AA_kinase"/>
    <property type="match status" value="1"/>
</dbReference>
<evidence type="ECO:0000256" key="4">
    <source>
        <dbReference type="ARBA" id="ARBA00022679"/>
    </source>
</evidence>
<dbReference type="AlphaFoldDB" id="A0A6H1Q279"/>
<evidence type="ECO:0000256" key="6">
    <source>
        <dbReference type="ARBA" id="ARBA00022777"/>
    </source>
</evidence>
<feature type="domain" description="Aspartate/glutamate/uridylate kinase" evidence="10">
    <location>
        <begin position="34"/>
        <end position="265"/>
    </location>
</feature>
<evidence type="ECO:0000256" key="1">
    <source>
        <dbReference type="ARBA" id="ARBA00004828"/>
    </source>
</evidence>
<reference evidence="11 12" key="1">
    <citation type="journal article" date="2020" name="Nat. Microbiol.">
        <title>Lysogenic host-virus interactions in SAR11 marine bacteria.</title>
        <authorList>
            <person name="Morris R.M."/>
            <person name="Cain K.R."/>
            <person name="Hvorecny K.L."/>
            <person name="Kollman J.M."/>
        </authorList>
    </citation>
    <scope>NUCLEOTIDE SEQUENCE [LARGE SCALE GENOMIC DNA]</scope>
    <source>
        <strain evidence="11 12">NP1</strain>
    </source>
</reference>
<dbReference type="GO" id="GO:0005737">
    <property type="term" value="C:cytoplasm"/>
    <property type="evidence" value="ECO:0007669"/>
    <property type="project" value="UniProtKB-SubCell"/>
</dbReference>
<dbReference type="PANTHER" id="PTHR23342:SF0">
    <property type="entry name" value="N-ACETYLGLUTAMATE SYNTHASE, MITOCHONDRIAL"/>
    <property type="match status" value="1"/>
</dbReference>
<dbReference type="HAMAP" id="MF_00082">
    <property type="entry name" value="ArgB"/>
    <property type="match status" value="1"/>
</dbReference>
<evidence type="ECO:0000256" key="8">
    <source>
        <dbReference type="ARBA" id="ARBA00048141"/>
    </source>
</evidence>
<comment type="similarity">
    <text evidence="9">Belongs to the acetylglutamate kinase family. ArgB subfamily.</text>
</comment>
<evidence type="ECO:0000313" key="11">
    <source>
        <dbReference type="EMBL" id="QIZ20934.1"/>
    </source>
</evidence>
<keyword evidence="6 9" id="KW-0418">Kinase</keyword>
<evidence type="ECO:0000259" key="10">
    <source>
        <dbReference type="Pfam" id="PF00696"/>
    </source>
</evidence>
<dbReference type="EMBL" id="CP038852">
    <property type="protein sequence ID" value="QIZ20934.1"/>
    <property type="molecule type" value="Genomic_DNA"/>
</dbReference>
<dbReference type="FunFam" id="3.40.1160.10:FF:000004">
    <property type="entry name" value="Acetylglutamate kinase"/>
    <property type="match status" value="1"/>
</dbReference>
<dbReference type="InterPro" id="IPR036393">
    <property type="entry name" value="AceGlu_kinase-like_sf"/>
</dbReference>
<keyword evidence="4 9" id="KW-0808">Transferase</keyword>
<organism evidence="11 12">
    <name type="scientific">Candidatus Pelagibacter giovannonii</name>
    <dbReference type="NCBI Taxonomy" id="2563896"/>
    <lineage>
        <taxon>Bacteria</taxon>
        <taxon>Pseudomonadati</taxon>
        <taxon>Pseudomonadota</taxon>
        <taxon>Alphaproteobacteria</taxon>
        <taxon>Candidatus Pelagibacterales</taxon>
        <taxon>Candidatus Pelagibacteraceae</taxon>
        <taxon>Candidatus Pelagibacter</taxon>
    </lineage>
</organism>
<protein>
    <recommendedName>
        <fullName evidence="9">Acetylglutamate kinase</fullName>
        <ecNumber evidence="9">2.7.2.8</ecNumber>
    </recommendedName>
    <alternativeName>
        <fullName evidence="9">N-acetyl-L-glutamate 5-phosphotransferase</fullName>
    </alternativeName>
    <alternativeName>
        <fullName evidence="9">NAG kinase</fullName>
        <shortName evidence="9">NAGK</shortName>
    </alternativeName>
</protein>
<feature type="binding site" evidence="9">
    <location>
        <position position="186"/>
    </location>
    <ligand>
        <name>substrate</name>
    </ligand>
</feature>
<dbReference type="GO" id="GO:0042450">
    <property type="term" value="P:L-arginine biosynthetic process via ornithine"/>
    <property type="evidence" value="ECO:0007669"/>
    <property type="project" value="UniProtKB-UniRule"/>
</dbReference>
<keyword evidence="2 9" id="KW-0055">Arginine biosynthesis</keyword>
<feature type="site" description="Transition state stabilizer" evidence="9">
    <location>
        <position position="246"/>
    </location>
</feature>
<evidence type="ECO:0000256" key="9">
    <source>
        <dbReference type="HAMAP-Rule" id="MF_00082"/>
    </source>
</evidence>
<dbReference type="UniPathway" id="UPA00068">
    <property type="reaction ID" value="UER00107"/>
</dbReference>
<proteinExistence type="inferred from homology"/>
<dbReference type="InterPro" id="IPR037528">
    <property type="entry name" value="ArgB"/>
</dbReference>
<evidence type="ECO:0000256" key="7">
    <source>
        <dbReference type="ARBA" id="ARBA00022840"/>
    </source>
</evidence>
<dbReference type="InterPro" id="IPR001057">
    <property type="entry name" value="Glu/AcGlu_kinase"/>
</dbReference>
<feature type="binding site" evidence="9">
    <location>
        <begin position="73"/>
        <end position="74"/>
    </location>
    <ligand>
        <name>substrate</name>
    </ligand>
</feature>
<keyword evidence="7 9" id="KW-0067">ATP-binding</keyword>
<dbReference type="RefSeq" id="WP_168606808.1">
    <property type="nucleotide sequence ID" value="NZ_CP038852.1"/>
</dbReference>
<evidence type="ECO:0000256" key="2">
    <source>
        <dbReference type="ARBA" id="ARBA00022571"/>
    </source>
</evidence>